<accession>A0ABR8ZJC5</accession>
<evidence type="ECO:0000313" key="2">
    <source>
        <dbReference type="EMBL" id="MBD8084898.1"/>
    </source>
</evidence>
<comment type="caution">
    <text evidence="2">The sequence shown here is derived from an EMBL/GenBank/DDBJ whole genome shotgun (WGS) entry which is preliminary data.</text>
</comment>
<dbReference type="InterPro" id="IPR017853">
    <property type="entry name" value="GH"/>
</dbReference>
<protein>
    <submittedName>
        <fullName evidence="2">Uncharacterized protein</fullName>
    </submittedName>
</protein>
<proteinExistence type="inferred from homology"/>
<evidence type="ECO:0000313" key="3">
    <source>
        <dbReference type="Proteomes" id="UP000645007"/>
    </source>
</evidence>
<dbReference type="SUPFAM" id="SSF51445">
    <property type="entry name" value="(Trans)glycosidases"/>
    <property type="match status" value="1"/>
</dbReference>
<comment type="similarity">
    <text evidence="1">Belongs to the glycosyl hydrolase 25 family.</text>
</comment>
<evidence type="ECO:0000256" key="1">
    <source>
        <dbReference type="ARBA" id="ARBA00010646"/>
    </source>
</evidence>
<dbReference type="Proteomes" id="UP000645007">
    <property type="component" value="Unassembled WGS sequence"/>
</dbReference>
<dbReference type="Gene3D" id="3.20.20.80">
    <property type="entry name" value="Glycosidases"/>
    <property type="match status" value="1"/>
</dbReference>
<gene>
    <name evidence="2" type="ORF">HUK45_01230</name>
</gene>
<dbReference type="RefSeq" id="WP_191910728.1">
    <property type="nucleotide sequence ID" value="NZ_JABUXR010000002.1"/>
</dbReference>
<name>A0ABR8ZJC5_9LACO</name>
<reference evidence="2 3" key="1">
    <citation type="submission" date="2020-06" db="EMBL/GenBank/DDBJ databases">
        <title>Limosilactobacillus sp. nov.</title>
        <authorList>
            <person name="Ksiezarek M."/>
            <person name="Goncalves Ribeiro T."/>
            <person name="Rocha J."/>
            <person name="Grosso F."/>
            <person name="Peixe L."/>
        </authorList>
    </citation>
    <scope>NUCLEOTIDE SEQUENCE [LARGE SCALE GENOMIC DNA]</scope>
    <source>
        <strain evidence="3">c9Ua_26_M</strain>
    </source>
</reference>
<keyword evidence="3" id="KW-1185">Reference proteome</keyword>
<dbReference type="Pfam" id="PF01183">
    <property type="entry name" value="Glyco_hydro_25"/>
    <property type="match status" value="1"/>
</dbReference>
<organism evidence="2 3">
    <name type="scientific">Limosilactobacillus urinaemulieris</name>
    <dbReference type="NCBI Taxonomy" id="2742600"/>
    <lineage>
        <taxon>Bacteria</taxon>
        <taxon>Bacillati</taxon>
        <taxon>Bacillota</taxon>
        <taxon>Bacilli</taxon>
        <taxon>Lactobacillales</taxon>
        <taxon>Lactobacillaceae</taxon>
        <taxon>Limosilactobacillus</taxon>
    </lineage>
</organism>
<sequence>MLTPNVIDISEQCLTTDFSKLKSEGIKSVIIRLGVGNVQDERAAKFIIGAKNAGLIVHGYHEYQDDVENQIQWSIQNAHKLGLSNNAYYFLKVKNNKNIEEIFRPFYRNWKMNRWNVGLYAPATEFKNINSAEFERNTIYKWTVKADNDQLNQKMDLLSINSLNGLGKDVDVSGKLIQIIDANESVETNPNKDYQVSSGAFVGFDYSTTSVQGGKFLVASPDGINKIPKLGPDGSFMFNRDDGERILKLIGAKIVPRIRIDKNTLLKTPADYSDGVFYEKVFLDNSRIKINQGKLGILITKVIVNDNHCYARQQLEIVDSKSPVTLLRNGQDDAWKDWNYLLGDEENAGAD</sequence>
<dbReference type="InterPro" id="IPR002053">
    <property type="entry name" value="Glyco_hydro_25"/>
</dbReference>
<dbReference type="EMBL" id="JABUXR010000002">
    <property type="protein sequence ID" value="MBD8084898.1"/>
    <property type="molecule type" value="Genomic_DNA"/>
</dbReference>